<dbReference type="GO" id="GO:0006629">
    <property type="term" value="P:lipid metabolic process"/>
    <property type="evidence" value="ECO:0007669"/>
    <property type="project" value="TreeGrafter"/>
</dbReference>
<dbReference type="PRINTS" id="PR01273">
    <property type="entry name" value="INVTBRTCOLOR"/>
</dbReference>
<proteinExistence type="predicted"/>
<accession>A0A182NRI2</accession>
<evidence type="ECO:0000256" key="3">
    <source>
        <dbReference type="SAM" id="SignalP"/>
    </source>
</evidence>
<dbReference type="Gene3D" id="2.40.128.20">
    <property type="match status" value="1"/>
</dbReference>
<dbReference type="PANTHER" id="PTHR10612">
    <property type="entry name" value="APOLIPOPROTEIN D"/>
    <property type="match status" value="1"/>
</dbReference>
<dbReference type="EnsemblMetazoa" id="ADIR010272-RA">
    <property type="protein sequence ID" value="ADIR010272-PA"/>
    <property type="gene ID" value="ADIR010272"/>
</dbReference>
<dbReference type="Proteomes" id="UP000075884">
    <property type="component" value="Unassembled WGS sequence"/>
</dbReference>
<evidence type="ECO:0000256" key="2">
    <source>
        <dbReference type="SAM" id="Phobius"/>
    </source>
</evidence>
<evidence type="ECO:0000256" key="1">
    <source>
        <dbReference type="ARBA" id="ARBA00023157"/>
    </source>
</evidence>
<evidence type="ECO:0000259" key="4">
    <source>
        <dbReference type="Pfam" id="PF08212"/>
    </source>
</evidence>
<sequence>MKTITVWMFAMACLWCAFDGCRGTLLTTACMKFEEDYNFKEDKYVGTWYEVRRLGESEASPHEDCVVMNYRLGDQGSFTILQSYQVGDDGTPIYRSGRAEPKVYQEARIPKFLERFNTTNPADPDISIDIVATDYISYAIVYSCTSINSTHYAELSWVLSRQPALAKNVVELVNLFLEARFTREDQKWRATQQTADFCKPSLVEVADKHSAGVRAFASVSFVLFGILLAQMFQ</sequence>
<reference evidence="6" key="1">
    <citation type="submission" date="2013-03" db="EMBL/GenBank/DDBJ databases">
        <title>The Genome Sequence of Anopheles dirus WRAIR2.</title>
        <authorList>
            <consortium name="The Broad Institute Genomics Platform"/>
            <person name="Neafsey D.E."/>
            <person name="Walton C."/>
            <person name="Walker B."/>
            <person name="Young S.K."/>
            <person name="Zeng Q."/>
            <person name="Gargeya S."/>
            <person name="Fitzgerald M."/>
            <person name="Haas B."/>
            <person name="Abouelleil A."/>
            <person name="Allen A.W."/>
            <person name="Alvarado L."/>
            <person name="Arachchi H.M."/>
            <person name="Berlin A.M."/>
            <person name="Chapman S.B."/>
            <person name="Gainer-Dewar J."/>
            <person name="Goldberg J."/>
            <person name="Griggs A."/>
            <person name="Gujja S."/>
            <person name="Hansen M."/>
            <person name="Howarth C."/>
            <person name="Imamovic A."/>
            <person name="Ireland A."/>
            <person name="Larimer J."/>
            <person name="McCowan C."/>
            <person name="Murphy C."/>
            <person name="Pearson M."/>
            <person name="Poon T.W."/>
            <person name="Priest M."/>
            <person name="Roberts A."/>
            <person name="Saif S."/>
            <person name="Shea T."/>
            <person name="Sisk P."/>
            <person name="Sykes S."/>
            <person name="Wortman J."/>
            <person name="Nusbaum C."/>
            <person name="Birren B."/>
        </authorList>
    </citation>
    <scope>NUCLEOTIDE SEQUENCE [LARGE SCALE GENOMIC DNA]</scope>
    <source>
        <strain evidence="6">WRAIR2</strain>
    </source>
</reference>
<name>A0A182NRI2_9DIPT</name>
<keyword evidence="2" id="KW-0812">Transmembrane</keyword>
<protein>
    <recommendedName>
        <fullName evidence="4">Lipocalin/cytosolic fatty-acid binding domain-containing protein</fullName>
    </recommendedName>
</protein>
<dbReference type="SUPFAM" id="SSF50814">
    <property type="entry name" value="Lipocalins"/>
    <property type="match status" value="1"/>
</dbReference>
<keyword evidence="3" id="KW-0732">Signal</keyword>
<feature type="signal peptide" evidence="3">
    <location>
        <begin position="1"/>
        <end position="23"/>
    </location>
</feature>
<dbReference type="AlphaFoldDB" id="A0A182NRI2"/>
<dbReference type="InterPro" id="IPR012674">
    <property type="entry name" value="Calycin"/>
</dbReference>
<keyword evidence="2" id="KW-0472">Membrane</keyword>
<dbReference type="GO" id="GO:0031409">
    <property type="term" value="F:pigment binding"/>
    <property type="evidence" value="ECO:0007669"/>
    <property type="project" value="InterPro"/>
</dbReference>
<dbReference type="STRING" id="7168.A0A182NRI2"/>
<reference evidence="5" key="2">
    <citation type="submission" date="2020-05" db="UniProtKB">
        <authorList>
            <consortium name="EnsemblMetazoa"/>
        </authorList>
    </citation>
    <scope>IDENTIFICATION</scope>
    <source>
        <strain evidence="5">WRAIR2</strain>
    </source>
</reference>
<feature type="chain" id="PRO_5008130402" description="Lipocalin/cytosolic fatty-acid binding domain-containing protein" evidence="3">
    <location>
        <begin position="24"/>
        <end position="233"/>
    </location>
</feature>
<keyword evidence="6" id="KW-1185">Reference proteome</keyword>
<dbReference type="Pfam" id="PF08212">
    <property type="entry name" value="Lipocalin_2"/>
    <property type="match status" value="1"/>
</dbReference>
<dbReference type="GO" id="GO:0005737">
    <property type="term" value="C:cytoplasm"/>
    <property type="evidence" value="ECO:0007669"/>
    <property type="project" value="TreeGrafter"/>
</dbReference>
<dbReference type="VEuPathDB" id="VectorBase:ADIR010272"/>
<evidence type="ECO:0000313" key="5">
    <source>
        <dbReference type="EnsemblMetazoa" id="ADIR010272-PA"/>
    </source>
</evidence>
<dbReference type="GO" id="GO:0000302">
    <property type="term" value="P:response to reactive oxygen species"/>
    <property type="evidence" value="ECO:0007669"/>
    <property type="project" value="TreeGrafter"/>
</dbReference>
<dbReference type="InterPro" id="IPR000566">
    <property type="entry name" value="Lipocln_cytosolic_FA-bd_dom"/>
</dbReference>
<organism evidence="5 6">
    <name type="scientific">Anopheles dirus</name>
    <dbReference type="NCBI Taxonomy" id="7168"/>
    <lineage>
        <taxon>Eukaryota</taxon>
        <taxon>Metazoa</taxon>
        <taxon>Ecdysozoa</taxon>
        <taxon>Arthropoda</taxon>
        <taxon>Hexapoda</taxon>
        <taxon>Insecta</taxon>
        <taxon>Pterygota</taxon>
        <taxon>Neoptera</taxon>
        <taxon>Endopterygota</taxon>
        <taxon>Diptera</taxon>
        <taxon>Nematocera</taxon>
        <taxon>Culicoidea</taxon>
        <taxon>Culicidae</taxon>
        <taxon>Anophelinae</taxon>
        <taxon>Anopheles</taxon>
    </lineage>
</organism>
<evidence type="ECO:0000313" key="6">
    <source>
        <dbReference type="Proteomes" id="UP000075884"/>
    </source>
</evidence>
<feature type="transmembrane region" description="Helical" evidence="2">
    <location>
        <begin position="211"/>
        <end position="232"/>
    </location>
</feature>
<feature type="domain" description="Lipocalin/cytosolic fatty-acid binding" evidence="4">
    <location>
        <begin position="42"/>
        <end position="171"/>
    </location>
</feature>
<dbReference type="PANTHER" id="PTHR10612:SF62">
    <property type="entry name" value="LIPOCALIN_CYTOSOLIC FATTY-ACID BINDING DOMAIN-CONTAINING PROTEIN"/>
    <property type="match status" value="1"/>
</dbReference>
<keyword evidence="1" id="KW-1015">Disulfide bond</keyword>
<keyword evidence="2" id="KW-1133">Transmembrane helix</keyword>
<dbReference type="InterPro" id="IPR003057">
    <property type="entry name" value="Invtbrt_color"/>
</dbReference>